<dbReference type="Gene3D" id="3.40.1190.20">
    <property type="match status" value="1"/>
</dbReference>
<evidence type="ECO:0000256" key="5">
    <source>
        <dbReference type="ARBA" id="ARBA00022840"/>
    </source>
</evidence>
<dbReference type="OrthoDB" id="9800808at2"/>
<evidence type="ECO:0000256" key="3">
    <source>
        <dbReference type="ARBA" id="ARBA00022741"/>
    </source>
</evidence>
<dbReference type="GO" id="GO:0009443">
    <property type="term" value="P:pyridoxal 5'-phosphate salvage"/>
    <property type="evidence" value="ECO:0007669"/>
    <property type="project" value="InterPro"/>
</dbReference>
<gene>
    <name evidence="7" type="ORF">SAMN04488506_2245</name>
</gene>
<accession>A0A1I5YTB1</accession>
<dbReference type="GO" id="GO:0005524">
    <property type="term" value="F:ATP binding"/>
    <property type="evidence" value="ECO:0007669"/>
    <property type="project" value="UniProtKB-KW"/>
</dbReference>
<evidence type="ECO:0000256" key="1">
    <source>
        <dbReference type="ARBA" id="ARBA00012104"/>
    </source>
</evidence>
<keyword evidence="4 7" id="KW-0418">Kinase</keyword>
<organism evidence="7 8">
    <name type="scientific">Desemzia incerta</name>
    <dbReference type="NCBI Taxonomy" id="82801"/>
    <lineage>
        <taxon>Bacteria</taxon>
        <taxon>Bacillati</taxon>
        <taxon>Bacillota</taxon>
        <taxon>Bacilli</taxon>
        <taxon>Lactobacillales</taxon>
        <taxon>Carnobacteriaceae</taxon>
        <taxon>Desemzia</taxon>
    </lineage>
</organism>
<keyword evidence="3" id="KW-0547">Nucleotide-binding</keyword>
<dbReference type="Proteomes" id="UP000199136">
    <property type="component" value="Unassembled WGS sequence"/>
</dbReference>
<keyword evidence="8" id="KW-1185">Reference proteome</keyword>
<dbReference type="NCBIfam" id="NF005491">
    <property type="entry name" value="PRK07105.1"/>
    <property type="match status" value="1"/>
</dbReference>
<dbReference type="CDD" id="cd01173">
    <property type="entry name" value="pyridoxal_pyridoxamine_kinase"/>
    <property type="match status" value="1"/>
</dbReference>
<dbReference type="GO" id="GO:0005829">
    <property type="term" value="C:cytosol"/>
    <property type="evidence" value="ECO:0007669"/>
    <property type="project" value="TreeGrafter"/>
</dbReference>
<evidence type="ECO:0000259" key="6">
    <source>
        <dbReference type="Pfam" id="PF08543"/>
    </source>
</evidence>
<keyword evidence="2" id="KW-0808">Transferase</keyword>
<dbReference type="InterPro" id="IPR013749">
    <property type="entry name" value="PM/HMP-P_kinase-1"/>
</dbReference>
<dbReference type="InterPro" id="IPR029056">
    <property type="entry name" value="Ribokinase-like"/>
</dbReference>
<dbReference type="PANTHER" id="PTHR10534">
    <property type="entry name" value="PYRIDOXAL KINASE"/>
    <property type="match status" value="1"/>
</dbReference>
<dbReference type="GO" id="GO:0008478">
    <property type="term" value="F:pyridoxal kinase activity"/>
    <property type="evidence" value="ECO:0007669"/>
    <property type="project" value="UniProtKB-EC"/>
</dbReference>
<evidence type="ECO:0000256" key="2">
    <source>
        <dbReference type="ARBA" id="ARBA00022679"/>
    </source>
</evidence>
<feature type="domain" description="Pyridoxamine kinase/Phosphomethylpyrimidine kinase" evidence="6">
    <location>
        <begin position="76"/>
        <end position="258"/>
    </location>
</feature>
<keyword evidence="5" id="KW-0067">ATP-binding</keyword>
<reference evidence="7 8" key="1">
    <citation type="submission" date="2016-10" db="EMBL/GenBank/DDBJ databases">
        <authorList>
            <person name="de Groot N.N."/>
        </authorList>
    </citation>
    <scope>NUCLEOTIDE SEQUENCE [LARGE SCALE GENOMIC DNA]</scope>
    <source>
        <strain evidence="7 8">DSM 20581</strain>
    </source>
</reference>
<evidence type="ECO:0000313" key="8">
    <source>
        <dbReference type="Proteomes" id="UP000199136"/>
    </source>
</evidence>
<dbReference type="EMBL" id="FOXW01000014">
    <property type="protein sequence ID" value="SFQ47493.1"/>
    <property type="molecule type" value="Genomic_DNA"/>
</dbReference>
<dbReference type="STRING" id="82801.SAMN04488506_2245"/>
<evidence type="ECO:0000313" key="7">
    <source>
        <dbReference type="EMBL" id="SFQ47493.1"/>
    </source>
</evidence>
<dbReference type="RefSeq" id="WP_092481236.1">
    <property type="nucleotide sequence ID" value="NZ_FOXW01000014.1"/>
</dbReference>
<sequence length="285" mass="31910">MKQPKVLVIQDISASCQISMNVAVPILSSLNNSTHMLPTALLSTHTGAGFEDYTYLDLTSEMSKILDHWKQLGLSFDGVLVGYLGSHKQIEIVKRIIKEFATPEAVIVLDPVMGDHGELYDGFDEEYVQQMRELCQLSTVIIPNLTEAAYLTKTPYQKGPYASENVERLMKKMVQLNKKQVVLTGVMLSENEIGAASMTQKDQQVSYAFSPVYPGRFEGTGDVFSSVIAGFLFQQISLDLAMTSAVEYVEKVIKRTLENRPSLRFGVQFETDLLFLIERLHALKK</sequence>
<dbReference type="PANTHER" id="PTHR10534:SF2">
    <property type="entry name" value="PYRIDOXAL KINASE"/>
    <property type="match status" value="1"/>
</dbReference>
<proteinExistence type="predicted"/>
<protein>
    <recommendedName>
        <fullName evidence="1">pyridoxal kinase</fullName>
        <ecNumber evidence="1">2.7.1.35</ecNumber>
    </recommendedName>
</protein>
<dbReference type="Pfam" id="PF08543">
    <property type="entry name" value="Phos_pyr_kin"/>
    <property type="match status" value="1"/>
</dbReference>
<dbReference type="AlphaFoldDB" id="A0A1I5YTB1"/>
<evidence type="ECO:0000256" key="4">
    <source>
        <dbReference type="ARBA" id="ARBA00022777"/>
    </source>
</evidence>
<dbReference type="SUPFAM" id="SSF53613">
    <property type="entry name" value="Ribokinase-like"/>
    <property type="match status" value="1"/>
</dbReference>
<dbReference type="EC" id="2.7.1.35" evidence="1"/>
<name>A0A1I5YTB1_9LACT</name>
<dbReference type="InterPro" id="IPR004625">
    <property type="entry name" value="PyrdxlKinase"/>
</dbReference>